<comment type="caution">
    <text evidence="1">The sequence shown here is derived from an EMBL/GenBank/DDBJ whole genome shotgun (WGS) entry which is preliminary data.</text>
</comment>
<organism evidence="1 2">
    <name type="scientific">Ruminococcus turbiniformis</name>
    <dbReference type="NCBI Taxonomy" id="2881258"/>
    <lineage>
        <taxon>Bacteria</taxon>
        <taxon>Bacillati</taxon>
        <taxon>Bacillota</taxon>
        <taxon>Clostridia</taxon>
        <taxon>Eubacteriales</taxon>
        <taxon>Oscillospiraceae</taxon>
        <taxon>Ruminococcus</taxon>
    </lineage>
</organism>
<evidence type="ECO:0000313" key="1">
    <source>
        <dbReference type="EMBL" id="MCC2256345.1"/>
    </source>
</evidence>
<name>A0ABS8G1Z9_9FIRM</name>
<evidence type="ECO:0000313" key="2">
    <source>
        <dbReference type="Proteomes" id="UP001198151"/>
    </source>
</evidence>
<gene>
    <name evidence="1" type="ORF">LKD70_18375</name>
</gene>
<dbReference type="EMBL" id="JAJEQX010000081">
    <property type="protein sequence ID" value="MCC2256345.1"/>
    <property type="molecule type" value="Genomic_DNA"/>
</dbReference>
<keyword evidence="2" id="KW-1185">Reference proteome</keyword>
<proteinExistence type="predicted"/>
<dbReference type="Proteomes" id="UP001198151">
    <property type="component" value="Unassembled WGS sequence"/>
</dbReference>
<protein>
    <submittedName>
        <fullName evidence="1">Uncharacterized protein</fullName>
    </submittedName>
</protein>
<reference evidence="1 2" key="1">
    <citation type="submission" date="2021-10" db="EMBL/GenBank/DDBJ databases">
        <title>Anaerobic single-cell dispensing facilitates the cultivation of human gut bacteria.</title>
        <authorList>
            <person name="Afrizal A."/>
        </authorList>
    </citation>
    <scope>NUCLEOTIDE SEQUENCE [LARGE SCALE GENOMIC DNA]</scope>
    <source>
        <strain evidence="1 2">CLA-AA-H200</strain>
    </source>
</reference>
<sequence length="69" mass="7779">MFLDGLQECVADDDCIILMETGHEKLRHQVGGATIITSTEFCVLNLATIVLKKAREILNNPEWNTQVDY</sequence>
<accession>A0ABS8G1Z9</accession>